<dbReference type="PANTHER" id="PTHR22792:SF132">
    <property type="entry name" value="LA-RELATED PROTEIN 1"/>
    <property type="match status" value="1"/>
</dbReference>
<reference evidence="7" key="1">
    <citation type="journal article" date="2011" name="PLoS Biol.">
        <title>Gene gain and loss during evolution of obligate parasitism in the white rust pathogen of Arabidopsis thaliana.</title>
        <authorList>
            <person name="Kemen E."/>
            <person name="Gardiner A."/>
            <person name="Schultz-Larsen T."/>
            <person name="Kemen A.C."/>
            <person name="Balmuth A.L."/>
            <person name="Robert-Seilaniantz A."/>
            <person name="Bailey K."/>
            <person name="Holub E."/>
            <person name="Studholme D.J."/>
            <person name="Maclean D."/>
            <person name="Jones J.D."/>
        </authorList>
    </citation>
    <scope>NUCLEOTIDE SEQUENCE</scope>
</reference>
<comment type="subcellular location">
    <subcellularLocation>
        <location evidence="1">Nucleus</location>
    </subcellularLocation>
</comment>
<dbReference type="GO" id="GO:0006396">
    <property type="term" value="P:RNA processing"/>
    <property type="evidence" value="ECO:0007669"/>
    <property type="project" value="InterPro"/>
</dbReference>
<evidence type="ECO:0000313" key="7">
    <source>
        <dbReference type="EMBL" id="CCA22444.1"/>
    </source>
</evidence>
<dbReference type="SMART" id="SM00715">
    <property type="entry name" value="LA"/>
    <property type="match status" value="1"/>
</dbReference>
<dbReference type="InterPro" id="IPR012677">
    <property type="entry name" value="Nucleotide-bd_a/b_plait_sf"/>
</dbReference>
<dbReference type="Pfam" id="PF05383">
    <property type="entry name" value="La"/>
    <property type="match status" value="1"/>
</dbReference>
<dbReference type="InterPro" id="IPR006630">
    <property type="entry name" value="La_HTH"/>
</dbReference>
<evidence type="ECO:0000256" key="2">
    <source>
        <dbReference type="ARBA" id="ARBA00022884"/>
    </source>
</evidence>
<evidence type="ECO:0000256" key="3">
    <source>
        <dbReference type="ARBA" id="ARBA00023242"/>
    </source>
</evidence>
<evidence type="ECO:0000256" key="4">
    <source>
        <dbReference type="PROSITE-ProRule" id="PRU00332"/>
    </source>
</evidence>
<keyword evidence="3" id="KW-0539">Nucleus</keyword>
<dbReference type="EMBL" id="FR824200">
    <property type="protein sequence ID" value="CCA22444.1"/>
    <property type="molecule type" value="Genomic_DNA"/>
</dbReference>
<sequence>MPSPSLSLEAQVKRQVEFYFSDSNFRRDRFLKEETTKQQDGFIPFSVLFTFKKLQALTTDPAVLQKSIENSDLLEMNESKDALRRKSPLPEVDDSPERTLVFVGLGAVMPTIDEIKKSFEKMKVTPLYISRNNASFERFRNGMVQVEFETKGQMEEVEKNAKEVSIQGYRPQMMQLAKYKLLSQDDKKEFQKNVVAMLIAKQVPVKERSEIMEALSIIWTKDNKLRPRVKYIPETQELYLMFTQVAMAKSFMKMSKETPIVIDETKLSFELVTDTKTILARPRPQQQLSGNKRQRDDANTDLGKTICITNLASGVRLDDIKTLLSSVVEENQRPPYVTYTGLSDASFVIKNTEKAVAMYEKLCALSDEAVTLHGQKAEFSLMDPNEEHTVQVTYTNGLLVHFEGINGDGMCRDDIKKSINEALGHADEEKHPPLAYIQYQTGDASGNLRFTSAEAANKAVKLITSEGVQINESQTLSQARLLDGEDEKKFWEELHAYRHKRFADLHKKKKNFRDGKYRGRK</sequence>
<name>F0WMB3_9STRA</name>
<gene>
    <name evidence="7" type="primary">AlNc14C155G7618</name>
    <name evidence="7" type="ORF">ALNC14_085870</name>
</gene>
<evidence type="ECO:0000259" key="5">
    <source>
        <dbReference type="PROSITE" id="PS50961"/>
    </source>
</evidence>
<dbReference type="Gene3D" id="3.30.70.330">
    <property type="match status" value="1"/>
</dbReference>
<dbReference type="GO" id="GO:0005737">
    <property type="term" value="C:cytoplasm"/>
    <property type="evidence" value="ECO:0007669"/>
    <property type="project" value="UniProtKB-ARBA"/>
</dbReference>
<dbReference type="PANTHER" id="PTHR22792">
    <property type="entry name" value="LUPUS LA PROTEIN-RELATED"/>
    <property type="match status" value="1"/>
</dbReference>
<evidence type="ECO:0000256" key="1">
    <source>
        <dbReference type="ARBA" id="ARBA00004123"/>
    </source>
</evidence>
<dbReference type="InterPro" id="IPR036390">
    <property type="entry name" value="WH_DNA-bd_sf"/>
</dbReference>
<feature type="domain" description="XRRM" evidence="6">
    <location>
        <begin position="393"/>
        <end position="521"/>
    </location>
</feature>
<dbReference type="InterPro" id="IPR036388">
    <property type="entry name" value="WH-like_DNA-bd_sf"/>
</dbReference>
<dbReference type="InterPro" id="IPR002344">
    <property type="entry name" value="Lupus_La"/>
</dbReference>
<protein>
    <submittedName>
        <fullName evidence="7">Uncharacterized protein AlNc14C155G7618</fullName>
    </submittedName>
</protein>
<dbReference type="GO" id="GO:1990904">
    <property type="term" value="C:ribonucleoprotein complex"/>
    <property type="evidence" value="ECO:0007669"/>
    <property type="project" value="UniProtKB-UniRule"/>
</dbReference>
<dbReference type="AlphaFoldDB" id="F0WMB3"/>
<reference evidence="7" key="2">
    <citation type="submission" date="2011-02" db="EMBL/GenBank/DDBJ databases">
        <authorList>
            <person name="MacLean D."/>
        </authorList>
    </citation>
    <scope>NUCLEOTIDE SEQUENCE</scope>
</reference>
<dbReference type="CDD" id="cd07323">
    <property type="entry name" value="LAM"/>
    <property type="match status" value="1"/>
</dbReference>
<dbReference type="PRINTS" id="PR00302">
    <property type="entry name" value="LUPUSLA"/>
</dbReference>
<dbReference type="InterPro" id="IPR045180">
    <property type="entry name" value="La_dom_prot"/>
</dbReference>
<evidence type="ECO:0000259" key="6">
    <source>
        <dbReference type="PROSITE" id="PS51939"/>
    </source>
</evidence>
<dbReference type="HOGENOM" id="CLU_523183_0_0_1"/>
<dbReference type="Pfam" id="PF08777">
    <property type="entry name" value="RRM_3"/>
    <property type="match status" value="1"/>
</dbReference>
<organism evidence="7">
    <name type="scientific">Albugo laibachii Nc14</name>
    <dbReference type="NCBI Taxonomy" id="890382"/>
    <lineage>
        <taxon>Eukaryota</taxon>
        <taxon>Sar</taxon>
        <taxon>Stramenopiles</taxon>
        <taxon>Oomycota</taxon>
        <taxon>Peronosporomycetes</taxon>
        <taxon>Albuginales</taxon>
        <taxon>Albuginaceae</taxon>
        <taxon>Albugo</taxon>
    </lineage>
</organism>
<dbReference type="GO" id="GO:0005634">
    <property type="term" value="C:nucleus"/>
    <property type="evidence" value="ECO:0007669"/>
    <property type="project" value="UniProtKB-SubCell"/>
</dbReference>
<dbReference type="PROSITE" id="PS51939">
    <property type="entry name" value="XRRM"/>
    <property type="match status" value="1"/>
</dbReference>
<dbReference type="GO" id="GO:0003723">
    <property type="term" value="F:RNA binding"/>
    <property type="evidence" value="ECO:0007669"/>
    <property type="project" value="UniProtKB-UniRule"/>
</dbReference>
<dbReference type="Gene3D" id="1.10.10.10">
    <property type="entry name" value="Winged helix-like DNA-binding domain superfamily/Winged helix DNA-binding domain"/>
    <property type="match status" value="1"/>
</dbReference>
<keyword evidence="2 4" id="KW-0694">RNA-binding</keyword>
<dbReference type="PROSITE" id="PS50961">
    <property type="entry name" value="HTH_LA"/>
    <property type="match status" value="1"/>
</dbReference>
<dbReference type="InterPro" id="IPR014886">
    <property type="entry name" value="La_xRRM"/>
</dbReference>
<proteinExistence type="predicted"/>
<feature type="domain" description="HTH La-type RNA-binding" evidence="5">
    <location>
        <begin position="2"/>
        <end position="93"/>
    </location>
</feature>
<dbReference type="SUPFAM" id="SSF46785">
    <property type="entry name" value="Winged helix' DNA-binding domain"/>
    <property type="match status" value="1"/>
</dbReference>
<accession>F0WMB3</accession>